<dbReference type="InterPro" id="IPR051681">
    <property type="entry name" value="Ser/Thr_Kinases-Pseudokinases"/>
</dbReference>
<dbReference type="Proteomes" id="UP000307440">
    <property type="component" value="Unassembled WGS sequence"/>
</dbReference>
<feature type="domain" description="Protein kinase" evidence="8">
    <location>
        <begin position="175"/>
        <end position="445"/>
    </location>
</feature>
<dbReference type="EMBL" id="ML210175">
    <property type="protein sequence ID" value="TFK26396.1"/>
    <property type="molecule type" value="Genomic_DNA"/>
</dbReference>
<organism evidence="10 11">
    <name type="scientific">Coprinopsis marcescibilis</name>
    <name type="common">Agaric fungus</name>
    <name type="synonym">Psathyrella marcescibilis</name>
    <dbReference type="NCBI Taxonomy" id="230819"/>
    <lineage>
        <taxon>Eukaryota</taxon>
        <taxon>Fungi</taxon>
        <taxon>Dikarya</taxon>
        <taxon>Basidiomycota</taxon>
        <taxon>Agaricomycotina</taxon>
        <taxon>Agaricomycetes</taxon>
        <taxon>Agaricomycetidae</taxon>
        <taxon>Agaricales</taxon>
        <taxon>Agaricineae</taxon>
        <taxon>Psathyrellaceae</taxon>
        <taxon>Coprinopsis</taxon>
    </lineage>
</organism>
<evidence type="ECO:0000313" key="11">
    <source>
        <dbReference type="Proteomes" id="UP000307440"/>
    </source>
</evidence>
<dbReference type="InterPro" id="IPR008266">
    <property type="entry name" value="Tyr_kinase_AS"/>
</dbReference>
<dbReference type="Pfam" id="PF00069">
    <property type="entry name" value="Pkinase"/>
    <property type="match status" value="1"/>
</dbReference>
<evidence type="ECO:0000256" key="1">
    <source>
        <dbReference type="ARBA" id="ARBA00022679"/>
    </source>
</evidence>
<dbReference type="CDD" id="cd21037">
    <property type="entry name" value="MLKL_NTD"/>
    <property type="match status" value="1"/>
</dbReference>
<evidence type="ECO:0000256" key="4">
    <source>
        <dbReference type="ARBA" id="ARBA00022840"/>
    </source>
</evidence>
<gene>
    <name evidence="10" type="ORF">FA15DRAFT_679644</name>
</gene>
<evidence type="ECO:0000256" key="2">
    <source>
        <dbReference type="ARBA" id="ARBA00022741"/>
    </source>
</evidence>
<feature type="domain" description="Ras-GEF" evidence="7">
    <location>
        <begin position="829"/>
        <end position="1073"/>
    </location>
</feature>
<dbReference type="InterPro" id="IPR059179">
    <property type="entry name" value="MLKL-like_MCAfunc"/>
</dbReference>
<dbReference type="Pfam" id="PF00617">
    <property type="entry name" value="RasGEF"/>
    <property type="match status" value="1"/>
</dbReference>
<evidence type="ECO:0000259" key="9">
    <source>
        <dbReference type="PROSITE" id="PS50212"/>
    </source>
</evidence>
<dbReference type="InterPro" id="IPR011009">
    <property type="entry name" value="Kinase-like_dom_sf"/>
</dbReference>
<feature type="region of interest" description="Disordered" evidence="6">
    <location>
        <begin position="445"/>
        <end position="580"/>
    </location>
</feature>
<feature type="compositionally biased region" description="Low complexity" evidence="6">
    <location>
        <begin position="563"/>
        <end position="580"/>
    </location>
</feature>
<feature type="compositionally biased region" description="Low complexity" evidence="6">
    <location>
        <begin position="450"/>
        <end position="469"/>
    </location>
</feature>
<dbReference type="PROSITE" id="PS50011">
    <property type="entry name" value="PROTEIN_KINASE_DOM"/>
    <property type="match status" value="1"/>
</dbReference>
<keyword evidence="2" id="KW-0547">Nucleotide-binding</keyword>
<dbReference type="PANTHER" id="PTHR44329">
    <property type="entry name" value="SERINE/THREONINE-PROTEIN KINASE TNNI3K-RELATED"/>
    <property type="match status" value="1"/>
</dbReference>
<dbReference type="Gene3D" id="1.10.840.10">
    <property type="entry name" value="Ras guanine-nucleotide exchange factors catalytic domain"/>
    <property type="match status" value="1"/>
</dbReference>
<reference evidence="10 11" key="1">
    <citation type="journal article" date="2019" name="Nat. Ecol. Evol.">
        <title>Megaphylogeny resolves global patterns of mushroom evolution.</title>
        <authorList>
            <person name="Varga T."/>
            <person name="Krizsan K."/>
            <person name="Foldi C."/>
            <person name="Dima B."/>
            <person name="Sanchez-Garcia M."/>
            <person name="Sanchez-Ramirez S."/>
            <person name="Szollosi G.J."/>
            <person name="Szarkandi J.G."/>
            <person name="Papp V."/>
            <person name="Albert L."/>
            <person name="Andreopoulos W."/>
            <person name="Angelini C."/>
            <person name="Antonin V."/>
            <person name="Barry K.W."/>
            <person name="Bougher N.L."/>
            <person name="Buchanan P."/>
            <person name="Buyck B."/>
            <person name="Bense V."/>
            <person name="Catcheside P."/>
            <person name="Chovatia M."/>
            <person name="Cooper J."/>
            <person name="Damon W."/>
            <person name="Desjardin D."/>
            <person name="Finy P."/>
            <person name="Geml J."/>
            <person name="Haridas S."/>
            <person name="Hughes K."/>
            <person name="Justo A."/>
            <person name="Karasinski D."/>
            <person name="Kautmanova I."/>
            <person name="Kiss B."/>
            <person name="Kocsube S."/>
            <person name="Kotiranta H."/>
            <person name="LaButti K.M."/>
            <person name="Lechner B.E."/>
            <person name="Liimatainen K."/>
            <person name="Lipzen A."/>
            <person name="Lukacs Z."/>
            <person name="Mihaltcheva S."/>
            <person name="Morgado L.N."/>
            <person name="Niskanen T."/>
            <person name="Noordeloos M.E."/>
            <person name="Ohm R.A."/>
            <person name="Ortiz-Santana B."/>
            <person name="Ovrebo C."/>
            <person name="Racz N."/>
            <person name="Riley R."/>
            <person name="Savchenko A."/>
            <person name="Shiryaev A."/>
            <person name="Soop K."/>
            <person name="Spirin V."/>
            <person name="Szebenyi C."/>
            <person name="Tomsovsky M."/>
            <person name="Tulloss R.E."/>
            <person name="Uehling J."/>
            <person name="Grigoriev I.V."/>
            <person name="Vagvolgyi C."/>
            <person name="Papp T."/>
            <person name="Martin F.M."/>
            <person name="Miettinen O."/>
            <person name="Hibbett D.S."/>
            <person name="Nagy L.G."/>
        </authorList>
    </citation>
    <scope>NUCLEOTIDE SEQUENCE [LARGE SCALE GENOMIC DNA]</scope>
    <source>
        <strain evidence="10 11">CBS 121175</strain>
    </source>
</reference>
<dbReference type="AlphaFoldDB" id="A0A5C3L2H9"/>
<dbReference type="PROSITE" id="PS00109">
    <property type="entry name" value="PROTEIN_KINASE_TYR"/>
    <property type="match status" value="1"/>
</dbReference>
<dbReference type="GO" id="GO:0004674">
    <property type="term" value="F:protein serine/threonine kinase activity"/>
    <property type="evidence" value="ECO:0007669"/>
    <property type="project" value="TreeGrafter"/>
</dbReference>
<dbReference type="GO" id="GO:0005524">
    <property type="term" value="F:ATP binding"/>
    <property type="evidence" value="ECO:0007669"/>
    <property type="project" value="UniProtKB-KW"/>
</dbReference>
<evidence type="ECO:0000256" key="3">
    <source>
        <dbReference type="ARBA" id="ARBA00022777"/>
    </source>
</evidence>
<dbReference type="Gene3D" id="1.10.510.10">
    <property type="entry name" value="Transferase(Phosphotransferase) domain 1"/>
    <property type="match status" value="1"/>
</dbReference>
<dbReference type="PROSITE" id="PS50212">
    <property type="entry name" value="RASGEF_NTER"/>
    <property type="match status" value="1"/>
</dbReference>
<dbReference type="GO" id="GO:0007264">
    <property type="term" value="P:small GTPase-mediated signal transduction"/>
    <property type="evidence" value="ECO:0007669"/>
    <property type="project" value="InterPro"/>
</dbReference>
<dbReference type="SUPFAM" id="SSF56112">
    <property type="entry name" value="Protein kinase-like (PK-like)"/>
    <property type="match status" value="1"/>
</dbReference>
<dbReference type="STRING" id="230819.A0A5C3L2H9"/>
<keyword evidence="5" id="KW-0344">Guanine-nucleotide releasing factor</keyword>
<keyword evidence="11" id="KW-1185">Reference proteome</keyword>
<feature type="compositionally biased region" description="Low complexity" evidence="6">
    <location>
        <begin position="486"/>
        <end position="503"/>
    </location>
</feature>
<dbReference type="InterPro" id="IPR000651">
    <property type="entry name" value="Ras-like_Gua-exchang_fac_N"/>
</dbReference>
<dbReference type="OrthoDB" id="4062651at2759"/>
<protein>
    <submittedName>
        <fullName evidence="10">Ras GEF</fullName>
    </submittedName>
</protein>
<keyword evidence="4" id="KW-0067">ATP-binding</keyword>
<feature type="domain" description="N-terminal Ras-GEF" evidence="9">
    <location>
        <begin position="662"/>
        <end position="795"/>
    </location>
</feature>
<dbReference type="PROSITE" id="PS50009">
    <property type="entry name" value="RASGEF_CAT"/>
    <property type="match status" value="1"/>
</dbReference>
<proteinExistence type="predicted"/>
<dbReference type="Pfam" id="PF00618">
    <property type="entry name" value="RasGEF_N"/>
    <property type="match status" value="1"/>
</dbReference>
<evidence type="ECO:0000256" key="6">
    <source>
        <dbReference type="SAM" id="MobiDB-lite"/>
    </source>
</evidence>
<evidence type="ECO:0000259" key="8">
    <source>
        <dbReference type="PROSITE" id="PS50011"/>
    </source>
</evidence>
<evidence type="ECO:0000256" key="5">
    <source>
        <dbReference type="PROSITE-ProRule" id="PRU00168"/>
    </source>
</evidence>
<evidence type="ECO:0000259" key="7">
    <source>
        <dbReference type="PROSITE" id="PS50009"/>
    </source>
</evidence>
<evidence type="ECO:0000313" key="10">
    <source>
        <dbReference type="EMBL" id="TFK26396.1"/>
    </source>
</evidence>
<dbReference type="GO" id="GO:0005085">
    <property type="term" value="F:guanyl-nucleotide exchange factor activity"/>
    <property type="evidence" value="ECO:0007669"/>
    <property type="project" value="UniProtKB-KW"/>
</dbReference>
<dbReference type="SMART" id="SM00147">
    <property type="entry name" value="RasGEF"/>
    <property type="match status" value="1"/>
</dbReference>
<dbReference type="InterPro" id="IPR023578">
    <property type="entry name" value="Ras_GEF_dom_sf"/>
</dbReference>
<keyword evidence="1" id="KW-0808">Transferase</keyword>
<feature type="compositionally biased region" description="Polar residues" evidence="6">
    <location>
        <begin position="525"/>
        <end position="540"/>
    </location>
</feature>
<dbReference type="InterPro" id="IPR000719">
    <property type="entry name" value="Prot_kinase_dom"/>
</dbReference>
<dbReference type="Gene3D" id="1.20.870.10">
    <property type="entry name" value="Son of sevenless (SoS) protein Chain: S domain 1"/>
    <property type="match status" value="1"/>
</dbReference>
<name>A0A5C3L2H9_COPMA</name>
<accession>A0A5C3L2H9</accession>
<dbReference type="SUPFAM" id="SSF48366">
    <property type="entry name" value="Ras GEF"/>
    <property type="match status" value="1"/>
</dbReference>
<dbReference type="InterPro" id="IPR001895">
    <property type="entry name" value="RASGEF_cat_dom"/>
</dbReference>
<dbReference type="PANTHER" id="PTHR44329:SF288">
    <property type="entry name" value="MITOGEN-ACTIVATED PROTEIN KINASE KINASE KINASE 20"/>
    <property type="match status" value="1"/>
</dbReference>
<dbReference type="InterPro" id="IPR036964">
    <property type="entry name" value="RASGEF_cat_dom_sf"/>
</dbReference>
<keyword evidence="3" id="KW-0418">Kinase</keyword>
<sequence>MSLKDLLSLAPVPALDVLVTVLSSQQQCGDLSARCVKLVLALREGMHDQHPNDFASELEDLLLSIDSKVKEWALLPPLKAFLQQTEIKEAIDRFQREIDGAMMKYSIQASLEFRKGFNDSLAAQERDRVEIRGLLETIVQNHAQMQNLLSMTSPHPVEEVMEQLQTELMDRTIPVQQKESFREGLWFLHSRTSKLPPLTDLTGQVTKESEHAVFIGTYNDVFKGRWLGKEKHFKREVSIWRKFDHPNILPLFGIAYVGDHVFSVSPWMEGGTAINYVQENPACNRLKLLSEIVIGLEYLHSQDIVHGDLRGANVLISANGVARLSDFGLSKFLEDCGRGMTSSPNINPRWFAPELIRQTGTVSKKSDIWSTAMTFLELLTGEQPFAGVPRDINVMRELDKGETPKRPLGTVYLNNGLNDPMWSLIKRCWKKPESRPTIQDIRIQLDEIRGGPSPKSGSFKGSTSTTGGTRKAFSIFSVKTTRSSERPSTSGSSNSGSSATARPKVTIPIANKGKIDEDDVISPLNGFSSSPPSARYSPQSPGRLPNRGDTIRRNSNGNGFLEPSSAIRPSPSPSSSFNNIDSSLRIEYPSAPRLEISHLSSSPPSMRNGMPPTLPKTGRTLSVDTAAIRPALSVFSTESGIHMAGPLREAILNPDLIVYTNTRGMVMAGTLEGLIERLINNFNLRKDLEYRDVMLTACIDFITPEDLFAILTRRFDEEEKASTVSSQSRRPEDRVGLQYTIFMVIIHWLSSRHLPVNDELLWQMRTFVEAAVRLKTSSTMVDKANDLLQLIQERVSLSKTEEERQAEELESTSFMSPERRMMEMKAMTNPRDLAIGLTLLEGDKYRKIMPCDYLAYQLRQPISGYQNHIDIACTVNNKLIHWIKHSVLVSDDVKFRMGVIKFYIHTALECRKLRNYSSLVAIAIALNSTPVERLALTKDLLPAKMTEALANIVSVIQPHGNHSAYRQELETVVDPEYSEYCIPWLAVHLKQLHTVLVENPRVVEVERRHLINFQRYVKFVDQFNDVLAFKPPDLEQYRDQGQLAYLEHQLANVTVSDSADDELMARSIALEAGETQLVRQRVLEKQTLGMGTPKKFRTTR</sequence>